<feature type="region of interest" description="Disordered" evidence="1">
    <location>
        <begin position="39"/>
        <end position="62"/>
    </location>
</feature>
<reference evidence="2" key="1">
    <citation type="submission" date="2023-02" db="EMBL/GenBank/DDBJ databases">
        <title>Colletotrichum kahawae CIFC_Que2 genome sequencing and assembly.</title>
        <authorList>
            <person name="Baroncelli R."/>
        </authorList>
    </citation>
    <scope>NUCLEOTIDE SEQUENCE</scope>
    <source>
        <strain evidence="2">CIFC_Que2</strain>
    </source>
</reference>
<sequence length="90" mass="9831">MGDPGTQLRALFLTVSELDWEPKPCRWSLECWTTQSEYTTQAQAPSGKNPPAPATFGPERSTPMTTEHLVGELGFLFPTAVGLGTYPMSN</sequence>
<keyword evidence="3" id="KW-1185">Reference proteome</keyword>
<protein>
    <submittedName>
        <fullName evidence="2">Uncharacterized protein</fullName>
    </submittedName>
</protein>
<evidence type="ECO:0000256" key="1">
    <source>
        <dbReference type="SAM" id="MobiDB-lite"/>
    </source>
</evidence>
<comment type="caution">
    <text evidence="2">The sequence shown here is derived from an EMBL/GenBank/DDBJ whole genome shotgun (WGS) entry which is preliminary data.</text>
</comment>
<accession>A0AAE0D096</accession>
<name>A0AAE0D096_COLKA</name>
<evidence type="ECO:0000313" key="2">
    <source>
        <dbReference type="EMBL" id="KAK2733501.1"/>
    </source>
</evidence>
<proteinExistence type="predicted"/>
<organism evidence="2 3">
    <name type="scientific">Colletotrichum kahawae</name>
    <name type="common">Coffee berry disease fungus</name>
    <dbReference type="NCBI Taxonomy" id="34407"/>
    <lineage>
        <taxon>Eukaryota</taxon>
        <taxon>Fungi</taxon>
        <taxon>Dikarya</taxon>
        <taxon>Ascomycota</taxon>
        <taxon>Pezizomycotina</taxon>
        <taxon>Sordariomycetes</taxon>
        <taxon>Hypocreomycetidae</taxon>
        <taxon>Glomerellales</taxon>
        <taxon>Glomerellaceae</taxon>
        <taxon>Colletotrichum</taxon>
        <taxon>Colletotrichum gloeosporioides species complex</taxon>
    </lineage>
</organism>
<dbReference type="AlphaFoldDB" id="A0AAE0D096"/>
<gene>
    <name evidence="2" type="ORF">CKAH01_08296</name>
</gene>
<dbReference type="Proteomes" id="UP001281614">
    <property type="component" value="Unassembled WGS sequence"/>
</dbReference>
<evidence type="ECO:0000313" key="3">
    <source>
        <dbReference type="Proteomes" id="UP001281614"/>
    </source>
</evidence>
<dbReference type="EMBL" id="VYYT01000499">
    <property type="protein sequence ID" value="KAK2733501.1"/>
    <property type="molecule type" value="Genomic_DNA"/>
</dbReference>